<organism evidence="2">
    <name type="scientific">Anguilla anguilla</name>
    <name type="common">European freshwater eel</name>
    <name type="synonym">Muraena anguilla</name>
    <dbReference type="NCBI Taxonomy" id="7936"/>
    <lineage>
        <taxon>Eukaryota</taxon>
        <taxon>Metazoa</taxon>
        <taxon>Chordata</taxon>
        <taxon>Craniata</taxon>
        <taxon>Vertebrata</taxon>
        <taxon>Euteleostomi</taxon>
        <taxon>Actinopterygii</taxon>
        <taxon>Neopterygii</taxon>
        <taxon>Teleostei</taxon>
        <taxon>Anguilliformes</taxon>
        <taxon>Anguillidae</taxon>
        <taxon>Anguilla</taxon>
    </lineage>
</organism>
<feature type="region of interest" description="Disordered" evidence="1">
    <location>
        <begin position="20"/>
        <end position="49"/>
    </location>
</feature>
<proteinExistence type="predicted"/>
<reference evidence="2" key="2">
    <citation type="journal article" date="2015" name="Fish Shellfish Immunol.">
        <title>Early steps in the European eel (Anguilla anguilla)-Vibrio vulnificus interaction in the gills: Role of the RtxA13 toxin.</title>
        <authorList>
            <person name="Callol A."/>
            <person name="Pajuelo D."/>
            <person name="Ebbesson L."/>
            <person name="Teles M."/>
            <person name="MacKenzie S."/>
            <person name="Amaro C."/>
        </authorList>
    </citation>
    <scope>NUCLEOTIDE SEQUENCE</scope>
</reference>
<dbReference type="EMBL" id="GBXM01048179">
    <property type="protein sequence ID" value="JAH60398.1"/>
    <property type="molecule type" value="Transcribed_RNA"/>
</dbReference>
<sequence length="64" mass="6789">MDFLVLSAASHGAGISCSVERTSRGADSGGERSSSYPKIKSGGEKGGAWKQSETNYCIFIHHLK</sequence>
<accession>A0A0E9U604</accession>
<protein>
    <submittedName>
        <fullName evidence="2">Uncharacterized protein</fullName>
    </submittedName>
</protein>
<evidence type="ECO:0000256" key="1">
    <source>
        <dbReference type="SAM" id="MobiDB-lite"/>
    </source>
</evidence>
<reference evidence="2" key="1">
    <citation type="submission" date="2014-11" db="EMBL/GenBank/DDBJ databases">
        <authorList>
            <person name="Amaro Gonzalez C."/>
        </authorList>
    </citation>
    <scope>NUCLEOTIDE SEQUENCE</scope>
</reference>
<dbReference type="AlphaFoldDB" id="A0A0E9U604"/>
<name>A0A0E9U604_ANGAN</name>
<evidence type="ECO:0000313" key="2">
    <source>
        <dbReference type="EMBL" id="JAH60398.1"/>
    </source>
</evidence>